<keyword evidence="2" id="KW-1133">Transmembrane helix</keyword>
<dbReference type="Proteomes" id="UP000002489">
    <property type="component" value="Unassembled WGS sequence"/>
</dbReference>
<evidence type="ECO:0000313" key="3">
    <source>
        <dbReference type="EnsemblFungi" id="FOXG_10390P0"/>
    </source>
</evidence>
<organism evidence="3 4">
    <name type="scientific">Fusarium oxysporum (strain Fo5176)</name>
    <name type="common">Fusarium vascular wilt</name>
    <dbReference type="NCBI Taxonomy" id="660025"/>
    <lineage>
        <taxon>Eukaryota</taxon>
        <taxon>Fungi</taxon>
        <taxon>Dikarya</taxon>
        <taxon>Ascomycota</taxon>
        <taxon>Pezizomycotina</taxon>
        <taxon>Sordariomycetes</taxon>
        <taxon>Hypocreomycetidae</taxon>
        <taxon>Hypocreales</taxon>
        <taxon>Nectriaceae</taxon>
        <taxon>Fusarium</taxon>
        <taxon>Fusarium oxysporum species complex</taxon>
    </lineage>
</organism>
<proteinExistence type="predicted"/>
<gene>
    <name evidence="3" type="primary">28951873</name>
</gene>
<dbReference type="VEuPathDB" id="FungiDB:FOXG_10390"/>
<dbReference type="AlphaFoldDB" id="A0A0D2Y296"/>
<evidence type="ECO:0000256" key="2">
    <source>
        <dbReference type="SAM" id="Phobius"/>
    </source>
</evidence>
<feature type="region of interest" description="Disordered" evidence="1">
    <location>
        <begin position="16"/>
        <end position="87"/>
    </location>
</feature>
<accession>A0A0D2Y296</accession>
<feature type="transmembrane region" description="Helical" evidence="2">
    <location>
        <begin position="94"/>
        <end position="116"/>
    </location>
</feature>
<sequence length="125" mass="12967">MAKLLIYHITFALRCSQPPQARPNPPSSSHPPQDAAPSAGQGQAADATARPPEVHDPLSPAGAPRRSAVGWQLPASTLPGSGSREPWGVETALYTGWVGAVAIIGAVLMGTGYILIQAMKVYSSL</sequence>
<dbReference type="EnsemblFungi" id="FOXG_10390T0">
    <property type="protein sequence ID" value="FOXG_10390P0"/>
    <property type="gene ID" value="FOXG_10390"/>
</dbReference>
<keyword evidence="2" id="KW-0812">Transmembrane</keyword>
<reference evidence="3" key="2">
    <citation type="submission" date="2025-08" db="UniProtKB">
        <authorList>
            <consortium name="EnsemblFungi"/>
        </authorList>
    </citation>
    <scope>IDENTIFICATION</scope>
    <source>
        <strain evidence="3">4287 / CBS 123668 / FGSC 9935 / NRRL 34936</strain>
    </source>
</reference>
<protein>
    <submittedName>
        <fullName evidence="3">Uncharacterized protein</fullName>
    </submittedName>
</protein>
<name>A0A0D2Y296_FUSOF</name>
<reference evidence="4" key="1">
    <citation type="journal article" date="2012" name="Mol. Plant Microbe Interact.">
        <title>A highly conserved effector in Fusarium oxysporum is required for full virulence on Arabidopsis.</title>
        <authorList>
            <person name="Thatcher L.F."/>
            <person name="Gardiner D.M."/>
            <person name="Kazan K."/>
            <person name="Manners J."/>
        </authorList>
    </citation>
    <scope>NUCLEOTIDE SEQUENCE [LARGE SCALE GENOMIC DNA]</scope>
    <source>
        <strain evidence="4">Fo5176</strain>
    </source>
</reference>
<evidence type="ECO:0000313" key="4">
    <source>
        <dbReference type="Proteomes" id="UP000002489"/>
    </source>
</evidence>
<keyword evidence="2" id="KW-0472">Membrane</keyword>
<evidence type="ECO:0000256" key="1">
    <source>
        <dbReference type="SAM" id="MobiDB-lite"/>
    </source>
</evidence>
<feature type="compositionally biased region" description="Pro residues" evidence="1">
    <location>
        <begin position="20"/>
        <end position="29"/>
    </location>
</feature>